<name>A0ABT4VVT3_9HYPH</name>
<evidence type="ECO:0000256" key="2">
    <source>
        <dbReference type="ARBA" id="ARBA00022679"/>
    </source>
</evidence>
<evidence type="ECO:0000313" key="4">
    <source>
        <dbReference type="EMBL" id="MDA4848803.1"/>
    </source>
</evidence>
<dbReference type="InterPro" id="IPR041698">
    <property type="entry name" value="Methyltransf_25"/>
</dbReference>
<accession>A0ABT4VVT3</accession>
<proteinExistence type="predicted"/>
<dbReference type="PANTHER" id="PTHR43861:SF1">
    <property type="entry name" value="TRANS-ACONITATE 2-METHYLTRANSFERASE"/>
    <property type="match status" value="1"/>
</dbReference>
<dbReference type="RefSeq" id="WP_271092683.1">
    <property type="nucleotide sequence ID" value="NZ_JAPJZH010000033.1"/>
</dbReference>
<sequence length="201" mass="22008">MADRRTIAAYDLRIGDYVRLTKRTRPHATLMHFIACLPSNGFVLDLGCGPANASAVMREHGLRVDAVDASAEMVQLANATHDISARQATFDELDAVDAYDGVWANFSLLHASPADFPRHLKALHRALVPDGVFHIGMKLGGGEARDRLDRYYAYYSQDELSDHLEHAGFRIDRIVTGEDPGLAGDVEPWIAMTSTATSACP</sequence>
<gene>
    <name evidence="4" type="ORF">OOZ53_25860</name>
</gene>
<dbReference type="Gene3D" id="3.40.50.150">
    <property type="entry name" value="Vaccinia Virus protein VP39"/>
    <property type="match status" value="1"/>
</dbReference>
<evidence type="ECO:0000313" key="5">
    <source>
        <dbReference type="Proteomes" id="UP001148313"/>
    </source>
</evidence>
<reference evidence="4" key="1">
    <citation type="submission" date="2022-11" db="EMBL/GenBank/DDBJ databases">
        <title>Hoeflea poritis sp. nov., isolated from scleractinian coral Porites lutea.</title>
        <authorList>
            <person name="Zhang G."/>
            <person name="Wei Q."/>
            <person name="Cai L."/>
        </authorList>
    </citation>
    <scope>NUCLEOTIDE SEQUENCE</scope>
    <source>
        <strain evidence="4">E7-10</strain>
    </source>
</reference>
<keyword evidence="5" id="KW-1185">Reference proteome</keyword>
<protein>
    <submittedName>
        <fullName evidence="4">Class I SAM-dependent methyltransferase</fullName>
    </submittedName>
</protein>
<evidence type="ECO:0000256" key="1">
    <source>
        <dbReference type="ARBA" id="ARBA00022603"/>
    </source>
</evidence>
<dbReference type="Pfam" id="PF13649">
    <property type="entry name" value="Methyltransf_25"/>
    <property type="match status" value="1"/>
</dbReference>
<keyword evidence="2" id="KW-0808">Transferase</keyword>
<organism evidence="4 5">
    <name type="scientific">Hoeflea poritis</name>
    <dbReference type="NCBI Taxonomy" id="2993659"/>
    <lineage>
        <taxon>Bacteria</taxon>
        <taxon>Pseudomonadati</taxon>
        <taxon>Pseudomonadota</taxon>
        <taxon>Alphaproteobacteria</taxon>
        <taxon>Hyphomicrobiales</taxon>
        <taxon>Rhizobiaceae</taxon>
        <taxon>Hoeflea</taxon>
    </lineage>
</organism>
<dbReference type="PANTHER" id="PTHR43861">
    <property type="entry name" value="TRANS-ACONITATE 2-METHYLTRANSFERASE-RELATED"/>
    <property type="match status" value="1"/>
</dbReference>
<dbReference type="EMBL" id="JAPJZH010000033">
    <property type="protein sequence ID" value="MDA4848803.1"/>
    <property type="molecule type" value="Genomic_DNA"/>
</dbReference>
<dbReference type="InterPro" id="IPR029063">
    <property type="entry name" value="SAM-dependent_MTases_sf"/>
</dbReference>
<feature type="domain" description="Methyltransferase" evidence="3">
    <location>
        <begin position="43"/>
        <end position="131"/>
    </location>
</feature>
<keyword evidence="1 4" id="KW-0489">Methyltransferase</keyword>
<dbReference type="Proteomes" id="UP001148313">
    <property type="component" value="Unassembled WGS sequence"/>
</dbReference>
<dbReference type="GO" id="GO:0032259">
    <property type="term" value="P:methylation"/>
    <property type="evidence" value="ECO:0007669"/>
    <property type="project" value="UniProtKB-KW"/>
</dbReference>
<dbReference type="GO" id="GO:0008168">
    <property type="term" value="F:methyltransferase activity"/>
    <property type="evidence" value="ECO:0007669"/>
    <property type="project" value="UniProtKB-KW"/>
</dbReference>
<comment type="caution">
    <text evidence="4">The sequence shown here is derived from an EMBL/GenBank/DDBJ whole genome shotgun (WGS) entry which is preliminary data.</text>
</comment>
<dbReference type="SUPFAM" id="SSF53335">
    <property type="entry name" value="S-adenosyl-L-methionine-dependent methyltransferases"/>
    <property type="match status" value="1"/>
</dbReference>
<dbReference type="CDD" id="cd02440">
    <property type="entry name" value="AdoMet_MTases"/>
    <property type="match status" value="1"/>
</dbReference>
<evidence type="ECO:0000259" key="3">
    <source>
        <dbReference type="Pfam" id="PF13649"/>
    </source>
</evidence>